<dbReference type="InterPro" id="IPR050219">
    <property type="entry name" value="DnaG_primase"/>
</dbReference>
<evidence type="ECO:0000256" key="5">
    <source>
        <dbReference type="ARBA" id="ARBA00022705"/>
    </source>
</evidence>
<keyword evidence="1 12" id="KW-0240">DNA-directed RNA polymerase</keyword>
<dbReference type="InterPro" id="IPR036977">
    <property type="entry name" value="DNA_primase_Znf_CHC2"/>
</dbReference>
<keyword evidence="4 12" id="KW-0548">Nucleotidyltransferase</keyword>
<reference evidence="17 18" key="1">
    <citation type="submission" date="2017-02" db="EMBL/GenBank/DDBJ databases">
        <title>The complete genomic sequence of a novel cold adapted crude oil-degrading bacterium Planococcus qaidamina Y42.</title>
        <authorList>
            <person name="Yang R."/>
        </authorList>
    </citation>
    <scope>NUCLEOTIDE SEQUENCE [LARGE SCALE GENOMIC DNA]</scope>
    <source>
        <strain evidence="17 18">Y42</strain>
    </source>
</reference>
<dbReference type="FunFam" id="3.90.580.10:FF:000001">
    <property type="entry name" value="DNA primase"/>
    <property type="match status" value="1"/>
</dbReference>
<proteinExistence type="inferred from homology"/>
<dbReference type="GO" id="GO:0006269">
    <property type="term" value="P:DNA replication, synthesis of primer"/>
    <property type="evidence" value="ECO:0007669"/>
    <property type="project" value="UniProtKB-UniRule"/>
</dbReference>
<organism evidence="17 18">
    <name type="scientific">Planococcus lenghuensis</name>
    <dbReference type="NCBI Taxonomy" id="2213202"/>
    <lineage>
        <taxon>Bacteria</taxon>
        <taxon>Bacillati</taxon>
        <taxon>Bacillota</taxon>
        <taxon>Bacilli</taxon>
        <taxon>Bacillales</taxon>
        <taxon>Caryophanaceae</taxon>
        <taxon>Planococcus</taxon>
    </lineage>
</organism>
<evidence type="ECO:0000256" key="4">
    <source>
        <dbReference type="ARBA" id="ARBA00022695"/>
    </source>
</evidence>
<dbReference type="Gene3D" id="1.10.860.10">
    <property type="entry name" value="DNAb Helicase, Chain A"/>
    <property type="match status" value="1"/>
</dbReference>
<evidence type="ECO:0000256" key="13">
    <source>
        <dbReference type="PIRNR" id="PIRNR002811"/>
    </source>
</evidence>
<dbReference type="GO" id="GO:0003677">
    <property type="term" value="F:DNA binding"/>
    <property type="evidence" value="ECO:0007669"/>
    <property type="project" value="UniProtKB-KW"/>
</dbReference>
<evidence type="ECO:0000256" key="11">
    <source>
        <dbReference type="ARBA" id="ARBA00023163"/>
    </source>
</evidence>
<protein>
    <recommendedName>
        <fullName evidence="12 13">DNA primase</fullName>
        <ecNumber evidence="12">2.7.7.101</ecNumber>
    </recommendedName>
</protein>
<dbReference type="SUPFAM" id="SSF57783">
    <property type="entry name" value="Zinc beta-ribbon"/>
    <property type="match status" value="1"/>
</dbReference>
<keyword evidence="5 12" id="KW-0235">DNA replication</keyword>
<dbReference type="FunFam" id="3.90.980.10:FF:000001">
    <property type="entry name" value="DNA primase"/>
    <property type="match status" value="1"/>
</dbReference>
<dbReference type="PIRSF" id="PIRSF002811">
    <property type="entry name" value="DnaG"/>
    <property type="match status" value="1"/>
</dbReference>
<evidence type="ECO:0000259" key="16">
    <source>
        <dbReference type="PROSITE" id="PS50880"/>
    </source>
</evidence>
<dbReference type="InterPro" id="IPR006295">
    <property type="entry name" value="DNA_primase_DnaG"/>
</dbReference>
<keyword evidence="8 12" id="KW-0862">Zinc</keyword>
<dbReference type="Gene3D" id="6.10.140.360">
    <property type="match status" value="1"/>
</dbReference>
<comment type="domain">
    <text evidence="12">Contains an N-terminal zinc-binding domain, a central core domain that contains the primase activity, and a C-terminal DnaB-binding domain.</text>
</comment>
<evidence type="ECO:0000313" key="17">
    <source>
        <dbReference type="EMBL" id="AQQ52977.1"/>
    </source>
</evidence>
<dbReference type="InterPro" id="IPR037068">
    <property type="entry name" value="DNA_primase_core_N_sf"/>
</dbReference>
<dbReference type="InterPro" id="IPR030846">
    <property type="entry name" value="DnaG_bac"/>
</dbReference>
<dbReference type="SUPFAM" id="SSF56731">
    <property type="entry name" value="DNA primase core"/>
    <property type="match status" value="1"/>
</dbReference>
<dbReference type="NCBIfam" id="TIGR01391">
    <property type="entry name" value="dnaG"/>
    <property type="match status" value="1"/>
</dbReference>
<dbReference type="HAMAP" id="MF_00974">
    <property type="entry name" value="DNA_primase_DnaG"/>
    <property type="match status" value="1"/>
</dbReference>
<comment type="catalytic activity">
    <reaction evidence="12">
        <text>ssDNA + n NTP = ssDNA/pppN(pN)n-1 hybrid + (n-1) diphosphate.</text>
        <dbReference type="EC" id="2.7.7.101"/>
    </reaction>
</comment>
<dbReference type="CDD" id="cd03364">
    <property type="entry name" value="TOPRIM_DnaG_primases"/>
    <property type="match status" value="1"/>
</dbReference>
<dbReference type="OrthoDB" id="9803773at2"/>
<dbReference type="InterPro" id="IPR019475">
    <property type="entry name" value="DNA_primase_DnaB-bd"/>
</dbReference>
<keyword evidence="10 12" id="KW-0238">DNA-binding</keyword>
<dbReference type="EMBL" id="CP019640">
    <property type="protein sequence ID" value="AQQ52977.1"/>
    <property type="molecule type" value="Genomic_DNA"/>
</dbReference>
<dbReference type="GO" id="GO:0008270">
    <property type="term" value="F:zinc ion binding"/>
    <property type="evidence" value="ECO:0007669"/>
    <property type="project" value="UniProtKB-UniRule"/>
</dbReference>
<comment type="subunit">
    <text evidence="12">Monomer. Interacts with DnaB.</text>
</comment>
<keyword evidence="7 12" id="KW-0863">Zinc-finger</keyword>
<evidence type="ECO:0000256" key="8">
    <source>
        <dbReference type="ARBA" id="ARBA00022833"/>
    </source>
</evidence>
<comment type="cofactor">
    <cofactor evidence="12 13 14">
        <name>Zn(2+)</name>
        <dbReference type="ChEBI" id="CHEBI:29105"/>
    </cofactor>
    <text evidence="12 13 14">Binds 1 zinc ion per monomer.</text>
</comment>
<dbReference type="KEGG" id="pmar:B0X71_07660"/>
<dbReference type="Pfam" id="PF01807">
    <property type="entry name" value="Zn_ribbon_DnaG"/>
    <property type="match status" value="1"/>
</dbReference>
<evidence type="ECO:0000256" key="15">
    <source>
        <dbReference type="SAM" id="MobiDB-lite"/>
    </source>
</evidence>
<dbReference type="EC" id="2.7.7.101" evidence="12"/>
<dbReference type="Pfam" id="PF13155">
    <property type="entry name" value="Toprim_2"/>
    <property type="match status" value="1"/>
</dbReference>
<dbReference type="Pfam" id="PF08275">
    <property type="entry name" value="DNAG_N"/>
    <property type="match status" value="1"/>
</dbReference>
<feature type="zinc finger region" description="CHC2-type" evidence="12 14">
    <location>
        <begin position="40"/>
        <end position="64"/>
    </location>
</feature>
<evidence type="ECO:0000256" key="12">
    <source>
        <dbReference type="HAMAP-Rule" id="MF_00974"/>
    </source>
</evidence>
<keyword evidence="11 12" id="KW-0804">Transcription</keyword>
<evidence type="ECO:0000256" key="2">
    <source>
        <dbReference type="ARBA" id="ARBA00022515"/>
    </source>
</evidence>
<evidence type="ECO:0000256" key="7">
    <source>
        <dbReference type="ARBA" id="ARBA00022771"/>
    </source>
</evidence>
<keyword evidence="9" id="KW-0460">Magnesium</keyword>
<keyword evidence="6 12" id="KW-0479">Metal-binding</keyword>
<feature type="domain" description="Toprim" evidence="16">
    <location>
        <begin position="264"/>
        <end position="345"/>
    </location>
</feature>
<feature type="region of interest" description="Disordered" evidence="15">
    <location>
        <begin position="434"/>
        <end position="465"/>
    </location>
</feature>
<dbReference type="Gene3D" id="3.90.580.10">
    <property type="entry name" value="Zinc finger, CHC2-type domain"/>
    <property type="match status" value="1"/>
</dbReference>
<dbReference type="Gene3D" id="3.90.980.10">
    <property type="entry name" value="DNA primase, catalytic core, N-terminal domain"/>
    <property type="match status" value="1"/>
</dbReference>
<evidence type="ECO:0000256" key="9">
    <source>
        <dbReference type="ARBA" id="ARBA00022842"/>
    </source>
</evidence>
<dbReference type="PANTHER" id="PTHR30313">
    <property type="entry name" value="DNA PRIMASE"/>
    <property type="match status" value="1"/>
</dbReference>
<gene>
    <name evidence="12" type="primary">dnaG</name>
    <name evidence="17" type="ORF">B0X71_07660</name>
</gene>
<dbReference type="AlphaFoldDB" id="A0A1Q2KYU7"/>
<dbReference type="PANTHER" id="PTHR30313:SF2">
    <property type="entry name" value="DNA PRIMASE"/>
    <property type="match status" value="1"/>
</dbReference>
<evidence type="ECO:0000256" key="3">
    <source>
        <dbReference type="ARBA" id="ARBA00022679"/>
    </source>
</evidence>
<evidence type="ECO:0000313" key="18">
    <source>
        <dbReference type="Proteomes" id="UP000188184"/>
    </source>
</evidence>
<keyword evidence="18" id="KW-1185">Reference proteome</keyword>
<keyword evidence="3 12" id="KW-0808">Transferase</keyword>
<dbReference type="Proteomes" id="UP000188184">
    <property type="component" value="Chromosome"/>
</dbReference>
<keyword evidence="2 12" id="KW-0639">Primosome</keyword>
<dbReference type="SMART" id="SM00400">
    <property type="entry name" value="ZnF_CHCC"/>
    <property type="match status" value="1"/>
</dbReference>
<accession>A0A1Q2KYU7</accession>
<dbReference type="PROSITE" id="PS50880">
    <property type="entry name" value="TOPRIM"/>
    <property type="match status" value="1"/>
</dbReference>
<evidence type="ECO:0000256" key="14">
    <source>
        <dbReference type="PIRSR" id="PIRSR002811-1"/>
    </source>
</evidence>
<dbReference type="RefSeq" id="WP_077588860.1">
    <property type="nucleotide sequence ID" value="NZ_CP019640.1"/>
</dbReference>
<evidence type="ECO:0000256" key="10">
    <source>
        <dbReference type="ARBA" id="ARBA00023125"/>
    </source>
</evidence>
<dbReference type="InterPro" id="IPR013264">
    <property type="entry name" value="DNAG_N"/>
</dbReference>
<dbReference type="GO" id="GO:1990077">
    <property type="term" value="C:primosome complex"/>
    <property type="evidence" value="ECO:0007669"/>
    <property type="project" value="UniProtKB-KW"/>
</dbReference>
<dbReference type="Gene3D" id="3.40.1360.10">
    <property type="match status" value="1"/>
</dbReference>
<dbReference type="GO" id="GO:0003899">
    <property type="term" value="F:DNA-directed RNA polymerase activity"/>
    <property type="evidence" value="ECO:0007669"/>
    <property type="project" value="UniProtKB-UniRule"/>
</dbReference>
<dbReference type="SMART" id="SM00493">
    <property type="entry name" value="TOPRIM"/>
    <property type="match status" value="1"/>
</dbReference>
<comment type="similarity">
    <text evidence="12 13">Belongs to the DnaG primase family.</text>
</comment>
<dbReference type="GO" id="GO:0005737">
    <property type="term" value="C:cytoplasm"/>
    <property type="evidence" value="ECO:0007669"/>
    <property type="project" value="TreeGrafter"/>
</dbReference>
<dbReference type="InterPro" id="IPR006171">
    <property type="entry name" value="TOPRIM_dom"/>
</dbReference>
<evidence type="ECO:0000256" key="1">
    <source>
        <dbReference type="ARBA" id="ARBA00022478"/>
    </source>
</evidence>
<dbReference type="InterPro" id="IPR034151">
    <property type="entry name" value="TOPRIM_DnaG_bac"/>
</dbReference>
<dbReference type="GO" id="GO:0000428">
    <property type="term" value="C:DNA-directed RNA polymerase complex"/>
    <property type="evidence" value="ECO:0007669"/>
    <property type="project" value="UniProtKB-KW"/>
</dbReference>
<evidence type="ECO:0000256" key="6">
    <source>
        <dbReference type="ARBA" id="ARBA00022723"/>
    </source>
</evidence>
<name>A0A1Q2KYU7_9BACL</name>
<sequence>MSGRIPEETVEQVRTSTDIVDVIGEYVQLTKKGRNWFGLCPFHGESTPSFSVTSDKQIFHCFGCGAGGNVFTFLMDLENLSFQEAVVKVGARAGIEIETAGGQDAGRPARNQPNSRLVEMHEYAAELYQHILLNAEQGEEALTYLEKRGFTREMIEKYRIGWALPEWHHLTRMLQRKGYTLDELAESGLAIRKEGEEAAFDRFRGRVMFPLMDENGKVIAFSGRILGTSKEEAKYLNSPESPIFKKSEVLYNIHRAKSAIRKTRRIVLFEGFMDVIAAGTAGVENAVATMGTSLTASHIREMKRFARDVTICFDGDNAGWEAAKKASVLLNDEQFNVEVAVLPGELDPDDYIREHGEETFRTQIIGKPHAFLAFIMMHARRHKNFQYENDLLQYIHEVLKLLSGRSSPIERDLYIKQLAQETGLSEDAILQQYRKTETRSSRREAPPSPEVQPKRKPQQQKEGNSLSRAERLLFAHLLADGIAMERISSEEQSMPFISEEYQTLFVLLSGFHEENGQSGFHQFLETLEDPDLRKLVMEAAMAENDPEYAEAELTDCLRHLQKHRIKLEIQQKMQQSKEAEKQHDITKALLLAQEVIALRKSLT</sequence>
<comment type="function">
    <text evidence="12 13">RNA polymerase that catalyzes the synthesis of short RNA molecules used as primers for DNA polymerase during DNA replication.</text>
</comment>
<dbReference type="Pfam" id="PF10410">
    <property type="entry name" value="DnaB_bind"/>
    <property type="match status" value="1"/>
</dbReference>
<dbReference type="InterPro" id="IPR002694">
    <property type="entry name" value="Znf_CHC2"/>
</dbReference>
<dbReference type="InterPro" id="IPR016136">
    <property type="entry name" value="DNA_helicase_N/primase_C"/>
</dbReference>
<feature type="compositionally biased region" description="Basic and acidic residues" evidence="15">
    <location>
        <begin position="434"/>
        <end position="445"/>
    </location>
</feature>